<evidence type="ECO:0000313" key="2">
    <source>
        <dbReference type="EMBL" id="VCW69588.1"/>
    </source>
</evidence>
<name>A0A9X9LJ80_GULGU</name>
<keyword evidence="3" id="KW-1185">Reference proteome</keyword>
<gene>
    <name evidence="2" type="ORF">BN2614_LOCUS4</name>
</gene>
<dbReference type="Proteomes" id="UP000269945">
    <property type="component" value="Unassembled WGS sequence"/>
</dbReference>
<feature type="compositionally biased region" description="Basic and acidic residues" evidence="1">
    <location>
        <begin position="77"/>
        <end position="86"/>
    </location>
</feature>
<feature type="non-terminal residue" evidence="2">
    <location>
        <position position="1"/>
    </location>
</feature>
<reference evidence="2 3" key="1">
    <citation type="submission" date="2018-10" db="EMBL/GenBank/DDBJ databases">
        <authorList>
            <person name="Ekblom R."/>
            <person name="Jareborg N."/>
        </authorList>
    </citation>
    <scope>NUCLEOTIDE SEQUENCE [LARGE SCALE GENOMIC DNA]</scope>
    <source>
        <tissue evidence="2">Muscle</tissue>
    </source>
</reference>
<protein>
    <submittedName>
        <fullName evidence="2">Uncharacterized protein</fullName>
    </submittedName>
</protein>
<organism evidence="2 3">
    <name type="scientific">Gulo gulo</name>
    <name type="common">Wolverine</name>
    <name type="synonym">Gluton</name>
    <dbReference type="NCBI Taxonomy" id="48420"/>
    <lineage>
        <taxon>Eukaryota</taxon>
        <taxon>Metazoa</taxon>
        <taxon>Chordata</taxon>
        <taxon>Craniata</taxon>
        <taxon>Vertebrata</taxon>
        <taxon>Euteleostomi</taxon>
        <taxon>Mammalia</taxon>
        <taxon>Eutheria</taxon>
        <taxon>Laurasiatheria</taxon>
        <taxon>Carnivora</taxon>
        <taxon>Caniformia</taxon>
        <taxon>Musteloidea</taxon>
        <taxon>Mustelidae</taxon>
        <taxon>Guloninae</taxon>
        <taxon>Gulo</taxon>
    </lineage>
</organism>
<feature type="region of interest" description="Disordered" evidence="1">
    <location>
        <begin position="48"/>
        <end position="86"/>
    </location>
</feature>
<evidence type="ECO:0000313" key="3">
    <source>
        <dbReference type="Proteomes" id="UP000269945"/>
    </source>
</evidence>
<evidence type="ECO:0000256" key="1">
    <source>
        <dbReference type="SAM" id="MobiDB-lite"/>
    </source>
</evidence>
<accession>A0A9X9LJ80</accession>
<dbReference type="EMBL" id="CYRY02005143">
    <property type="protein sequence ID" value="VCW69588.1"/>
    <property type="molecule type" value="Genomic_DNA"/>
</dbReference>
<comment type="caution">
    <text evidence="2">The sequence shown here is derived from an EMBL/GenBank/DDBJ whole genome shotgun (WGS) entry which is preliminary data.</text>
</comment>
<dbReference type="AlphaFoldDB" id="A0A9X9LJ80"/>
<proteinExistence type="predicted"/>
<sequence length="86" mass="8340">ALHVCRALAAALGGGGAGWRARTEAAVPRAGAAGPLVQCQLRRARAEGPDAQHLRGRGGRCVAAVPGRGAGPGGGRLDPDRAGGAG</sequence>
<feature type="non-terminal residue" evidence="2">
    <location>
        <position position="86"/>
    </location>
</feature>